<accession>A0AAV1ZQV0</accession>
<organism evidence="1 2">
    <name type="scientific">Larinioides sclopetarius</name>
    <dbReference type="NCBI Taxonomy" id="280406"/>
    <lineage>
        <taxon>Eukaryota</taxon>
        <taxon>Metazoa</taxon>
        <taxon>Ecdysozoa</taxon>
        <taxon>Arthropoda</taxon>
        <taxon>Chelicerata</taxon>
        <taxon>Arachnida</taxon>
        <taxon>Araneae</taxon>
        <taxon>Araneomorphae</taxon>
        <taxon>Entelegynae</taxon>
        <taxon>Araneoidea</taxon>
        <taxon>Araneidae</taxon>
        <taxon>Larinioides</taxon>
    </lineage>
</organism>
<proteinExistence type="predicted"/>
<reference evidence="1 2" key="1">
    <citation type="submission" date="2024-04" db="EMBL/GenBank/DDBJ databases">
        <authorList>
            <person name="Rising A."/>
            <person name="Reimegard J."/>
            <person name="Sonavane S."/>
            <person name="Akerstrom W."/>
            <person name="Nylinder S."/>
            <person name="Hedman E."/>
            <person name="Kallberg Y."/>
        </authorList>
    </citation>
    <scope>NUCLEOTIDE SEQUENCE [LARGE SCALE GENOMIC DNA]</scope>
</reference>
<keyword evidence="2" id="KW-1185">Reference proteome</keyword>
<gene>
    <name evidence="1" type="ORF">LARSCL_LOCUS7091</name>
</gene>
<dbReference type="AlphaFoldDB" id="A0AAV1ZQV0"/>
<sequence length="53" mass="5972">MPRLLSLKAGAFPKACPGLRDSNFKETRSGRFVIPCLRLHHTHNHHDPSHLSS</sequence>
<feature type="non-terminal residue" evidence="1">
    <location>
        <position position="53"/>
    </location>
</feature>
<evidence type="ECO:0000313" key="2">
    <source>
        <dbReference type="Proteomes" id="UP001497382"/>
    </source>
</evidence>
<dbReference type="EMBL" id="CAXIEN010000070">
    <property type="protein sequence ID" value="CAL1273789.1"/>
    <property type="molecule type" value="Genomic_DNA"/>
</dbReference>
<comment type="caution">
    <text evidence="1">The sequence shown here is derived from an EMBL/GenBank/DDBJ whole genome shotgun (WGS) entry which is preliminary data.</text>
</comment>
<protein>
    <submittedName>
        <fullName evidence="1">Uncharacterized protein</fullName>
    </submittedName>
</protein>
<name>A0AAV1ZQV0_9ARAC</name>
<evidence type="ECO:0000313" key="1">
    <source>
        <dbReference type="EMBL" id="CAL1273789.1"/>
    </source>
</evidence>
<dbReference type="Proteomes" id="UP001497382">
    <property type="component" value="Unassembled WGS sequence"/>
</dbReference>